<dbReference type="PANTHER" id="PTHR43788">
    <property type="entry name" value="DNA2/NAM7 HELICASE FAMILY MEMBER"/>
    <property type="match status" value="1"/>
</dbReference>
<evidence type="ECO:0000256" key="3">
    <source>
        <dbReference type="ARBA" id="ARBA00022801"/>
    </source>
</evidence>
<gene>
    <name evidence="9" type="ORF">ALP40_04722</name>
</gene>
<evidence type="ECO:0000313" key="10">
    <source>
        <dbReference type="Proteomes" id="UP000273854"/>
    </source>
</evidence>
<evidence type="ECO:0000256" key="2">
    <source>
        <dbReference type="ARBA" id="ARBA00022741"/>
    </source>
</evidence>
<evidence type="ECO:0000259" key="6">
    <source>
        <dbReference type="Pfam" id="PF10881"/>
    </source>
</evidence>
<evidence type="ECO:0000259" key="8">
    <source>
        <dbReference type="Pfam" id="PF13087"/>
    </source>
</evidence>
<dbReference type="Proteomes" id="UP000273854">
    <property type="component" value="Unassembled WGS sequence"/>
</dbReference>
<dbReference type="InterPro" id="IPR024402">
    <property type="entry name" value="DUF2726"/>
</dbReference>
<dbReference type="InterPro" id="IPR041679">
    <property type="entry name" value="DNA2/NAM7-like_C"/>
</dbReference>
<evidence type="ECO:0000256" key="1">
    <source>
        <dbReference type="ARBA" id="ARBA00007913"/>
    </source>
</evidence>
<dbReference type="Pfam" id="PF10881">
    <property type="entry name" value="DUF2726"/>
    <property type="match status" value="1"/>
</dbReference>
<dbReference type="GO" id="GO:0016787">
    <property type="term" value="F:hydrolase activity"/>
    <property type="evidence" value="ECO:0007669"/>
    <property type="project" value="UniProtKB-KW"/>
</dbReference>
<keyword evidence="3" id="KW-0378">Hydrolase</keyword>
<reference evidence="9 10" key="1">
    <citation type="submission" date="2018-08" db="EMBL/GenBank/DDBJ databases">
        <title>Recombination of ecologically and evolutionarily significant loci maintains genetic cohesion in the Pseudomonas syringae species complex.</title>
        <authorList>
            <person name="Dillon M."/>
            <person name="Thakur S."/>
            <person name="Almeida R.N.D."/>
            <person name="Weir B.S."/>
            <person name="Guttman D.S."/>
        </authorList>
    </citation>
    <scope>NUCLEOTIDE SEQUENCE [LARGE SCALE GENOMIC DNA]</scope>
    <source>
        <strain evidence="9 10">ICMP 19473</strain>
    </source>
</reference>
<evidence type="ECO:0000259" key="7">
    <source>
        <dbReference type="Pfam" id="PF13086"/>
    </source>
</evidence>
<accession>A0A3M5PE04</accession>
<protein>
    <submittedName>
        <fullName evidence="9">ATP-binding protein</fullName>
    </submittedName>
</protein>
<keyword evidence="2" id="KW-0547">Nucleotide-binding</keyword>
<dbReference type="InterPro" id="IPR047187">
    <property type="entry name" value="SF1_C_Upf1"/>
</dbReference>
<name>A0A3M5PE04_PSEVI</name>
<organism evidence="9 10">
    <name type="scientific">Pseudomonas viridiflava</name>
    <name type="common">Phytomonas viridiflava</name>
    <dbReference type="NCBI Taxonomy" id="33069"/>
    <lineage>
        <taxon>Bacteria</taxon>
        <taxon>Pseudomonadati</taxon>
        <taxon>Pseudomonadota</taxon>
        <taxon>Gammaproteobacteria</taxon>
        <taxon>Pseudomonadales</taxon>
        <taxon>Pseudomonadaceae</taxon>
        <taxon>Pseudomonas</taxon>
    </lineage>
</organism>
<dbReference type="RefSeq" id="WP_122207912.1">
    <property type="nucleotide sequence ID" value="NZ_RBTP01000022.1"/>
</dbReference>
<keyword evidence="4" id="KW-0347">Helicase</keyword>
<dbReference type="InterPro" id="IPR027417">
    <property type="entry name" value="P-loop_NTPase"/>
</dbReference>
<feature type="domain" description="DNA2/NAM7 helicase-like C-terminal" evidence="8">
    <location>
        <begin position="386"/>
        <end position="543"/>
    </location>
</feature>
<feature type="domain" description="DNA2/NAM7 helicase helicase" evidence="7">
    <location>
        <begin position="14"/>
        <end position="353"/>
    </location>
</feature>
<dbReference type="InterPro" id="IPR041677">
    <property type="entry name" value="DNA2/NAM7_AAA_11"/>
</dbReference>
<feature type="domain" description="DUF2726" evidence="6">
    <location>
        <begin position="650"/>
        <end position="721"/>
    </location>
</feature>
<dbReference type="PANTHER" id="PTHR43788:SF8">
    <property type="entry name" value="DNA-BINDING PROTEIN SMUBP-2"/>
    <property type="match status" value="1"/>
</dbReference>
<dbReference type="EMBL" id="RBTP01000022">
    <property type="protein sequence ID" value="RMT82744.1"/>
    <property type="molecule type" value="Genomic_DNA"/>
</dbReference>
<dbReference type="CDD" id="cd18808">
    <property type="entry name" value="SF1_C_Upf1"/>
    <property type="match status" value="1"/>
</dbReference>
<dbReference type="GO" id="GO:0043139">
    <property type="term" value="F:5'-3' DNA helicase activity"/>
    <property type="evidence" value="ECO:0007669"/>
    <property type="project" value="TreeGrafter"/>
</dbReference>
<dbReference type="GO" id="GO:0005524">
    <property type="term" value="F:ATP binding"/>
    <property type="evidence" value="ECO:0007669"/>
    <property type="project" value="UniProtKB-KW"/>
</dbReference>
<dbReference type="Gene3D" id="3.40.50.300">
    <property type="entry name" value="P-loop containing nucleotide triphosphate hydrolases"/>
    <property type="match status" value="2"/>
</dbReference>
<sequence length="742" mass="83525">MQVGPEHLIFPFGLNESQLKAVEQAFNSQISLIEGPPGTGKTQTILNIIANILLQGKTVAVVSNNNAAVKNVYEKLGKVGLGYLLANLGNKDNREAFFANPSLRPTAEPEPAPSIESIQNVLQTLKGYLGARNAVAQLQIEINELEIERRYLVQWQQENGVIAPALERYKLSPQKVTDLMAYLQHIAGTRIRIKDRIELLFNFRILRTRPLDNWEKRKAIFYSLQLHYYDKVLAEKRAALNRHEKALRVGNFDALLKELTSSSMKYLKHQLHADLADDQGFDVKTYRGQIDAFLKRFPIIGSSTHSIINSLGRGTILDYIIIDEASQQDIVPGILALGCAKNLIIVGDRKQLAHIPVELGIDVPAPFYDCEKYSLLDSCVGIFSGAIPVTLLKEHYRCHPRIIQFCNQQFYDNQLVPMTQDKGEKPLTLLVTSKGNHTRKNINLRELDSLLAVLDREGESAWVGEDGRGFMAPYRSQADLSNQHLPEDFVNDTVHKFQGRECDEIVFSTVLDKKSSLRRLNFVDDARMVNVAVSRAKNGFTLVTGDDVFASSNGHIAALIRYMEYYAEDGQVHRAPVISAFDLLYREYDRSLERLNRRLRPSDSVYKSEQIVAQILRETLARESLAGITFHREVELLQLASIASQAFTPRELSFMRNEASCDFVLYFKVGKKPLGVIEVDGGSHEEAEQAERDAVKNSILQKCDIPLLRLKTIESSIEEKVAVFLAQWARAAESEEISNSAT</sequence>
<comment type="similarity">
    <text evidence="1">Belongs to the DNA2/NAM7 helicase family.</text>
</comment>
<dbReference type="AlphaFoldDB" id="A0A3M5PE04"/>
<evidence type="ECO:0000256" key="5">
    <source>
        <dbReference type="ARBA" id="ARBA00022840"/>
    </source>
</evidence>
<keyword evidence="5 9" id="KW-0067">ATP-binding</keyword>
<evidence type="ECO:0000313" key="9">
    <source>
        <dbReference type="EMBL" id="RMT82744.1"/>
    </source>
</evidence>
<dbReference type="Pfam" id="PF13086">
    <property type="entry name" value="AAA_11"/>
    <property type="match status" value="1"/>
</dbReference>
<proteinExistence type="inferred from homology"/>
<dbReference type="Pfam" id="PF13087">
    <property type="entry name" value="AAA_12"/>
    <property type="match status" value="1"/>
</dbReference>
<dbReference type="OrthoDB" id="9757917at2"/>
<dbReference type="SUPFAM" id="SSF52540">
    <property type="entry name" value="P-loop containing nucleoside triphosphate hydrolases"/>
    <property type="match status" value="1"/>
</dbReference>
<comment type="caution">
    <text evidence="9">The sequence shown here is derived from an EMBL/GenBank/DDBJ whole genome shotgun (WGS) entry which is preliminary data.</text>
</comment>
<evidence type="ECO:0000256" key="4">
    <source>
        <dbReference type="ARBA" id="ARBA00022806"/>
    </source>
</evidence>
<dbReference type="InterPro" id="IPR050534">
    <property type="entry name" value="Coronavir_polyprotein_1ab"/>
</dbReference>